<gene>
    <name evidence="1" type="ORF">JVT61DRAFT_3287</name>
</gene>
<dbReference type="AlphaFoldDB" id="A0A8I2YRX6"/>
<reference evidence="1" key="1">
    <citation type="submission" date="2021-03" db="EMBL/GenBank/DDBJ databases">
        <title>Evolutionary innovations through gain and loss of genes in the ectomycorrhizal Boletales.</title>
        <authorList>
            <person name="Wu G."/>
            <person name="Miyauchi S."/>
            <person name="Morin E."/>
            <person name="Yang Z.-L."/>
            <person name="Xu J."/>
            <person name="Martin F.M."/>
        </authorList>
    </citation>
    <scope>NUCLEOTIDE SEQUENCE</scope>
    <source>
        <strain evidence="1">BR01</strain>
    </source>
</reference>
<dbReference type="EMBL" id="JAGFBS010000014">
    <property type="protein sequence ID" value="KAG6375712.1"/>
    <property type="molecule type" value="Genomic_DNA"/>
</dbReference>
<name>A0A8I2YRX6_9AGAM</name>
<protein>
    <recommendedName>
        <fullName evidence="3">HNH nuclease domain-containing protein</fullName>
    </recommendedName>
</protein>
<comment type="caution">
    <text evidence="1">The sequence shown here is derived from an EMBL/GenBank/DDBJ whole genome shotgun (WGS) entry which is preliminary data.</text>
</comment>
<proteinExistence type="predicted"/>
<evidence type="ECO:0008006" key="3">
    <source>
        <dbReference type="Google" id="ProtNLM"/>
    </source>
</evidence>
<organism evidence="1 2">
    <name type="scientific">Boletus reticuloceps</name>
    <dbReference type="NCBI Taxonomy" id="495285"/>
    <lineage>
        <taxon>Eukaryota</taxon>
        <taxon>Fungi</taxon>
        <taxon>Dikarya</taxon>
        <taxon>Basidiomycota</taxon>
        <taxon>Agaricomycotina</taxon>
        <taxon>Agaricomycetes</taxon>
        <taxon>Agaricomycetidae</taxon>
        <taxon>Boletales</taxon>
        <taxon>Boletineae</taxon>
        <taxon>Boletaceae</taxon>
        <taxon>Boletoideae</taxon>
        <taxon>Boletus</taxon>
    </lineage>
</organism>
<dbReference type="Proteomes" id="UP000683000">
    <property type="component" value="Unassembled WGS sequence"/>
</dbReference>
<evidence type="ECO:0000313" key="2">
    <source>
        <dbReference type="Proteomes" id="UP000683000"/>
    </source>
</evidence>
<keyword evidence="2" id="KW-1185">Reference proteome</keyword>
<accession>A0A8I2YRX6</accession>
<sequence>MARTIVASSLPALDSLRIKELNLSELPNRFSVYRIILRAEQQAVEPQDIMSARVVGYLLLEFHERSHIFGDTPCASLAKWVTSMPQNQGDSEHDVIYGLGTLFREKFIRLLRTSTAPYQPPSSHPSRRSFETLEDMIGDTMEPTGKYYGSAKQRALARDGFRCMVTGMLDRSSVGGCQVLLDEAQREDINAVTVEAVHILNESTMQGIEPEGISEDTAAVNKTYHAAGAMAILESFGFSNFTEAFRKSGGVDQVWNLLSLEPNLHKNFDTLRLWFEHTQQPGRYKICLLDKLDEGYIRRNFRRPKPHVDGAPMVVEFTSQFERAPPPDPRLLALHATCARVAHMSGAAEFFDRLEWDAEEMKVLAFDGSSALLLSHLIYPFSTLEAMSYIRASA</sequence>
<dbReference type="OrthoDB" id="2655465at2759"/>
<evidence type="ECO:0000313" key="1">
    <source>
        <dbReference type="EMBL" id="KAG6375712.1"/>
    </source>
</evidence>